<dbReference type="STRING" id="485916.Dtox_1411"/>
<name>C8VVH1_DESAS</name>
<dbReference type="Proteomes" id="UP000002217">
    <property type="component" value="Chromosome"/>
</dbReference>
<dbReference type="RefSeq" id="WP_015757001.1">
    <property type="nucleotide sequence ID" value="NC_013216.1"/>
</dbReference>
<keyword evidence="3" id="KW-1185">Reference proteome</keyword>
<proteinExistence type="predicted"/>
<dbReference type="KEGG" id="dae:Dtox_1411"/>
<organism evidence="2 3">
    <name type="scientific">Desulfofarcimen acetoxidans (strain ATCC 49208 / DSM 771 / KCTC 5769 / VKM B-1644 / 5575)</name>
    <name type="common">Desulfotomaculum acetoxidans</name>
    <dbReference type="NCBI Taxonomy" id="485916"/>
    <lineage>
        <taxon>Bacteria</taxon>
        <taxon>Bacillati</taxon>
        <taxon>Bacillota</taxon>
        <taxon>Clostridia</taxon>
        <taxon>Eubacteriales</taxon>
        <taxon>Peptococcaceae</taxon>
        <taxon>Desulfofarcimen</taxon>
    </lineage>
</organism>
<dbReference type="InterPro" id="IPR035255">
    <property type="entry name" value="DUF5348"/>
</dbReference>
<reference evidence="2 3" key="1">
    <citation type="journal article" date="2009" name="Stand. Genomic Sci.">
        <title>Complete genome sequence of Desulfotomaculum acetoxidans type strain (5575).</title>
        <authorList>
            <person name="Spring S."/>
            <person name="Lapidus A."/>
            <person name="Schroder M."/>
            <person name="Gleim D."/>
            <person name="Sims D."/>
            <person name="Meincke L."/>
            <person name="Glavina Del Rio T."/>
            <person name="Tice H."/>
            <person name="Copeland A."/>
            <person name="Cheng J.F."/>
            <person name="Lucas S."/>
            <person name="Chen F."/>
            <person name="Nolan M."/>
            <person name="Bruce D."/>
            <person name="Goodwin L."/>
            <person name="Pitluck S."/>
            <person name="Ivanova N."/>
            <person name="Mavromatis K."/>
            <person name="Mikhailova N."/>
            <person name="Pati A."/>
            <person name="Chen A."/>
            <person name="Palaniappan K."/>
            <person name="Land M."/>
            <person name="Hauser L."/>
            <person name="Chang Y.J."/>
            <person name="Jeffries C.D."/>
            <person name="Chain P."/>
            <person name="Saunders E."/>
            <person name="Brettin T."/>
            <person name="Detter J.C."/>
            <person name="Goker M."/>
            <person name="Bristow J."/>
            <person name="Eisen J.A."/>
            <person name="Markowitz V."/>
            <person name="Hugenholtz P."/>
            <person name="Kyrpides N.C."/>
            <person name="Klenk H.P."/>
            <person name="Han C."/>
        </authorList>
    </citation>
    <scope>NUCLEOTIDE SEQUENCE [LARGE SCALE GENOMIC DNA]</scope>
    <source>
        <strain evidence="3">ATCC 49208 / DSM 771 / VKM B-1644</strain>
    </source>
</reference>
<dbReference type="AlphaFoldDB" id="C8VVH1"/>
<dbReference type="Gene3D" id="2.40.10.390">
    <property type="match status" value="1"/>
</dbReference>
<evidence type="ECO:0000313" key="2">
    <source>
        <dbReference type="EMBL" id="ACV62286.1"/>
    </source>
</evidence>
<accession>C8VVH1</accession>
<gene>
    <name evidence="2" type="ordered locus">Dtox_1411</name>
</gene>
<dbReference type="OrthoDB" id="1807036at2"/>
<dbReference type="EMBL" id="CP001720">
    <property type="protein sequence ID" value="ACV62286.1"/>
    <property type="molecule type" value="Genomic_DNA"/>
</dbReference>
<dbReference type="Pfam" id="PF17295">
    <property type="entry name" value="DUF5348"/>
    <property type="match status" value="1"/>
</dbReference>
<sequence>MTNVKKLINKEVNELTRMLETLKAKIEQIPLLYPYIDKSEGIEKAEIKKLIALCEGYFSDDLSVFTERVERLAKRRVEGNLLLKSNGRFSLDNNTREFTSGHKIEIFVEDKKHDDYGWQFGRVEHSEEFSGYYFFNESGIEHHKLTTGMKAAIRES</sequence>
<evidence type="ECO:0000259" key="1">
    <source>
        <dbReference type="Pfam" id="PF17295"/>
    </source>
</evidence>
<dbReference type="HOGENOM" id="CLU_1683717_0_0_9"/>
<feature type="domain" description="DUF5348" evidence="1">
    <location>
        <begin position="79"/>
        <end position="153"/>
    </location>
</feature>
<protein>
    <recommendedName>
        <fullName evidence="1">DUF5348 domain-containing protein</fullName>
    </recommendedName>
</protein>
<evidence type="ECO:0000313" key="3">
    <source>
        <dbReference type="Proteomes" id="UP000002217"/>
    </source>
</evidence>